<feature type="compositionally biased region" description="Low complexity" evidence="1">
    <location>
        <begin position="386"/>
        <end position="396"/>
    </location>
</feature>
<dbReference type="Proteomes" id="UP000005439">
    <property type="component" value="Chromosome"/>
</dbReference>
<protein>
    <submittedName>
        <fullName evidence="3">Uncharacterized protein</fullName>
    </submittedName>
</protein>
<dbReference type="KEGG" id="sap:Sulac_0042"/>
<gene>
    <name evidence="3" type="ordered locus">Sulac_0042</name>
</gene>
<feature type="signal peptide" evidence="2">
    <location>
        <begin position="1"/>
        <end position="20"/>
    </location>
</feature>
<dbReference type="AlphaFoldDB" id="G8TV36"/>
<reference evidence="4" key="1">
    <citation type="submission" date="2011-12" db="EMBL/GenBank/DDBJ databases">
        <title>The complete genome of chromosome of Sulfobacillus acidophilus DSM 10332.</title>
        <authorList>
            <person name="Lucas S."/>
            <person name="Han J."/>
            <person name="Lapidus A."/>
            <person name="Bruce D."/>
            <person name="Goodwin L."/>
            <person name="Pitluck S."/>
            <person name="Peters L."/>
            <person name="Kyrpides N."/>
            <person name="Mavromatis K."/>
            <person name="Ivanova N."/>
            <person name="Mikhailova N."/>
            <person name="Chertkov O."/>
            <person name="Saunders E."/>
            <person name="Detter J.C."/>
            <person name="Tapia R."/>
            <person name="Han C."/>
            <person name="Land M."/>
            <person name="Hauser L."/>
            <person name="Markowitz V."/>
            <person name="Cheng J.-F."/>
            <person name="Hugenholtz P."/>
            <person name="Woyke T."/>
            <person name="Wu D."/>
            <person name="Pukall R."/>
            <person name="Gehrich-Schroeter G."/>
            <person name="Schneider S."/>
            <person name="Klenk H.-P."/>
            <person name="Eisen J.A."/>
        </authorList>
    </citation>
    <scope>NUCLEOTIDE SEQUENCE [LARGE SCALE GENOMIC DNA]</scope>
    <source>
        <strain evidence="4">ATCC 700253 / DSM 10332 / NAL</strain>
    </source>
</reference>
<accession>G8TV36</accession>
<keyword evidence="4" id="KW-1185">Reference proteome</keyword>
<dbReference type="HOGENOM" id="CLU_696227_0_0_9"/>
<organism evidence="3 4">
    <name type="scientific">Sulfobacillus acidophilus (strain ATCC 700253 / DSM 10332 / NAL)</name>
    <dbReference type="NCBI Taxonomy" id="679936"/>
    <lineage>
        <taxon>Bacteria</taxon>
        <taxon>Bacillati</taxon>
        <taxon>Bacillota</taxon>
        <taxon>Clostridia</taxon>
        <taxon>Eubacteriales</taxon>
        <taxon>Clostridiales Family XVII. Incertae Sedis</taxon>
        <taxon>Sulfobacillus</taxon>
    </lineage>
</organism>
<feature type="region of interest" description="Disordered" evidence="1">
    <location>
        <begin position="347"/>
        <end position="396"/>
    </location>
</feature>
<feature type="chain" id="PRO_5003518005" evidence="2">
    <location>
        <begin position="21"/>
        <end position="396"/>
    </location>
</feature>
<dbReference type="EMBL" id="CP003179">
    <property type="protein sequence ID" value="AEW03617.1"/>
    <property type="molecule type" value="Genomic_DNA"/>
</dbReference>
<name>G8TV36_SULAD</name>
<proteinExistence type="predicted"/>
<sequence length="396" mass="40888">MKRPSVIGLVGLLGFGGVAAACGAAPPSHPASSTPVLSAALSPRPLNTVRQRILFHLTPSSSNLLVFSTAGTQAEVTVYQWTGHSWQGIFSRQSLNGTLPHDQGIGSFSLAGPARLMGGPNQAFVLDTWLAGADAGSSTVEIWAPNASGHLQDVLTLSDFGTMGVRLAGDHLVVTGNYYKNAGVCMACGTPDTVTISYHPRSRRWTGIPANFFQALTGENVSAKTATGAPSTLPSPSSSGPSLTFGGGFDATTFSLIDPGSTFPPGQVYALLTDPPGFGSLSLTWLIEEQDGAGWLTYDSGTLVLNPQDNELANPFYLWVPGVYRISFLNGNSIIAGNTVTIVAPPTPTPSATPIPSSTPTPLPPSPTPIRPSPSPSPSTPPPSFTPSSPSVVPSA</sequence>
<keyword evidence="2" id="KW-0732">Signal</keyword>
<reference evidence="3 4" key="2">
    <citation type="journal article" date="2012" name="Stand. Genomic Sci.">
        <title>Complete genome sequence of the moderately thermophilic mineral-sulfide-oxidizing firmicute Sulfobacillus acidophilus type strain (NAL(T)).</title>
        <authorList>
            <person name="Anderson I."/>
            <person name="Chertkov O."/>
            <person name="Chen A."/>
            <person name="Saunders E."/>
            <person name="Lapidus A."/>
            <person name="Nolan M."/>
            <person name="Lucas S."/>
            <person name="Hammon N."/>
            <person name="Deshpande S."/>
            <person name="Cheng J.F."/>
            <person name="Han C."/>
            <person name="Tapia R."/>
            <person name="Goodwin L.A."/>
            <person name="Pitluck S."/>
            <person name="Liolios K."/>
            <person name="Pagani I."/>
            <person name="Ivanova N."/>
            <person name="Mikhailova N."/>
            <person name="Pati A."/>
            <person name="Palaniappan K."/>
            <person name="Land M."/>
            <person name="Pan C."/>
            <person name="Rohde M."/>
            <person name="Pukall R."/>
            <person name="Goker M."/>
            <person name="Detter J.C."/>
            <person name="Woyke T."/>
            <person name="Bristow J."/>
            <person name="Eisen J.A."/>
            <person name="Markowitz V."/>
            <person name="Hugenholtz P."/>
            <person name="Kyrpides N.C."/>
            <person name="Klenk H.P."/>
            <person name="Mavromatis K."/>
        </authorList>
    </citation>
    <scope>NUCLEOTIDE SEQUENCE [LARGE SCALE GENOMIC DNA]</scope>
    <source>
        <strain evidence="4">ATCC 700253 / DSM 10332 / NAL</strain>
    </source>
</reference>
<dbReference type="PANTHER" id="PTHR48148">
    <property type="entry name" value="KERATINOCYTE PROLINE-RICH PROTEIN"/>
    <property type="match status" value="1"/>
</dbReference>
<evidence type="ECO:0000313" key="3">
    <source>
        <dbReference type="EMBL" id="AEW03617.1"/>
    </source>
</evidence>
<evidence type="ECO:0000256" key="2">
    <source>
        <dbReference type="SAM" id="SignalP"/>
    </source>
</evidence>
<evidence type="ECO:0000256" key="1">
    <source>
        <dbReference type="SAM" id="MobiDB-lite"/>
    </source>
</evidence>
<evidence type="ECO:0000313" key="4">
    <source>
        <dbReference type="Proteomes" id="UP000005439"/>
    </source>
</evidence>
<dbReference type="PROSITE" id="PS51257">
    <property type="entry name" value="PROKAR_LIPOPROTEIN"/>
    <property type="match status" value="1"/>
</dbReference>
<feature type="compositionally biased region" description="Pro residues" evidence="1">
    <location>
        <begin position="347"/>
        <end position="385"/>
    </location>
</feature>
<dbReference type="PATRIC" id="fig|679936.5.peg.44"/>
<dbReference type="PANTHER" id="PTHR48148:SF3">
    <property type="entry name" value="KERATINOCYTE PROLINE-RICH PROTEIN"/>
    <property type="match status" value="1"/>
</dbReference>